<keyword evidence="3" id="KW-1185">Reference proteome</keyword>
<evidence type="ECO:0000256" key="1">
    <source>
        <dbReference type="SAM" id="SignalP"/>
    </source>
</evidence>
<keyword evidence="1" id="KW-0732">Signal</keyword>
<reference evidence="2 3" key="1">
    <citation type="journal article" date="2018" name="MBio">
        <title>Comparative Genomics Reveals the Core Gene Toolbox for the Fungus-Insect Symbiosis.</title>
        <authorList>
            <person name="Wang Y."/>
            <person name="Stata M."/>
            <person name="Wang W."/>
            <person name="Stajich J.E."/>
            <person name="White M.M."/>
            <person name="Moncalvo J.M."/>
        </authorList>
    </citation>
    <scope>NUCLEOTIDE SEQUENCE [LARGE SCALE GENOMIC DNA]</scope>
    <source>
        <strain evidence="2 3">SWE-8-4</strain>
    </source>
</reference>
<name>A0A2T9YHX9_9FUNG</name>
<proteinExistence type="predicted"/>
<evidence type="ECO:0000313" key="2">
    <source>
        <dbReference type="EMBL" id="PVU91909.1"/>
    </source>
</evidence>
<feature type="signal peptide" evidence="1">
    <location>
        <begin position="1"/>
        <end position="25"/>
    </location>
</feature>
<feature type="chain" id="PRO_5015631653" evidence="1">
    <location>
        <begin position="26"/>
        <end position="143"/>
    </location>
</feature>
<sequence>MHFYKLKPSILFLLCNILFLVNVLSLPFLNSDLINNVYYKYKNNLIKFTKRKETVANDDILNTIQGCFKNNKSDNTNYAETVPSSDITIVVTKTTCRKNISPSTQPSVNINAKAINESDRPIYAKTQTSTKKNIGATTPLVRK</sequence>
<dbReference type="Proteomes" id="UP000245383">
    <property type="component" value="Unassembled WGS sequence"/>
</dbReference>
<protein>
    <submittedName>
        <fullName evidence="2">Uncharacterized protein</fullName>
    </submittedName>
</protein>
<accession>A0A2T9YHX9</accession>
<dbReference type="EMBL" id="MBFR01000181">
    <property type="protein sequence ID" value="PVU91909.1"/>
    <property type="molecule type" value="Genomic_DNA"/>
</dbReference>
<comment type="caution">
    <text evidence="2">The sequence shown here is derived from an EMBL/GenBank/DDBJ whole genome shotgun (WGS) entry which is preliminary data.</text>
</comment>
<organism evidence="2 3">
    <name type="scientific">Smittium simulii</name>
    <dbReference type="NCBI Taxonomy" id="133385"/>
    <lineage>
        <taxon>Eukaryota</taxon>
        <taxon>Fungi</taxon>
        <taxon>Fungi incertae sedis</taxon>
        <taxon>Zoopagomycota</taxon>
        <taxon>Kickxellomycotina</taxon>
        <taxon>Harpellomycetes</taxon>
        <taxon>Harpellales</taxon>
        <taxon>Legeriomycetaceae</taxon>
        <taxon>Smittium</taxon>
    </lineage>
</organism>
<evidence type="ECO:0000313" key="3">
    <source>
        <dbReference type="Proteomes" id="UP000245383"/>
    </source>
</evidence>
<dbReference type="AlphaFoldDB" id="A0A2T9YHX9"/>
<gene>
    <name evidence="2" type="ORF">BB561_004149</name>
</gene>